<proteinExistence type="predicted"/>
<dbReference type="Pfam" id="PF13520">
    <property type="entry name" value="AA_permease_2"/>
    <property type="match status" value="1"/>
</dbReference>
<comment type="subcellular location">
    <subcellularLocation>
        <location evidence="1">Membrane</location>
        <topology evidence="1">Multi-pass membrane protein</topology>
    </subcellularLocation>
</comment>
<feature type="transmembrane region" description="Helical" evidence="6">
    <location>
        <begin position="451"/>
        <end position="470"/>
    </location>
</feature>
<dbReference type="OrthoDB" id="3257095at2759"/>
<accession>A0A3M2SJ42</accession>
<feature type="transmembrane region" description="Helical" evidence="6">
    <location>
        <begin position="407"/>
        <end position="430"/>
    </location>
</feature>
<evidence type="ECO:0000313" key="7">
    <source>
        <dbReference type="EMBL" id="RMJ17583.1"/>
    </source>
</evidence>
<feature type="transmembrane region" description="Helical" evidence="6">
    <location>
        <begin position="326"/>
        <end position="348"/>
    </location>
</feature>
<feature type="transmembrane region" description="Helical" evidence="6">
    <location>
        <begin position="78"/>
        <end position="103"/>
    </location>
</feature>
<evidence type="ECO:0000313" key="8">
    <source>
        <dbReference type="Proteomes" id="UP000277212"/>
    </source>
</evidence>
<feature type="transmembrane region" description="Helical" evidence="6">
    <location>
        <begin position="170"/>
        <end position="188"/>
    </location>
</feature>
<dbReference type="GO" id="GO:0016020">
    <property type="term" value="C:membrane"/>
    <property type="evidence" value="ECO:0007669"/>
    <property type="project" value="UniProtKB-SubCell"/>
</dbReference>
<dbReference type="AlphaFoldDB" id="A0A3M2SJ42"/>
<reference evidence="7 8" key="1">
    <citation type="submission" date="2017-06" db="EMBL/GenBank/DDBJ databases">
        <title>Comparative genomic analysis of Ambrosia Fusariam Clade fungi.</title>
        <authorList>
            <person name="Stajich J.E."/>
            <person name="Carrillo J."/>
            <person name="Kijimoto T."/>
            <person name="Eskalen A."/>
            <person name="O'Donnell K."/>
            <person name="Kasson M."/>
        </authorList>
    </citation>
    <scope>NUCLEOTIDE SEQUENCE [LARGE SCALE GENOMIC DNA]</scope>
    <source>
        <strain evidence="7">UCR3666</strain>
    </source>
</reference>
<feature type="transmembrane region" description="Helical" evidence="6">
    <location>
        <begin position="131"/>
        <end position="158"/>
    </location>
</feature>
<gene>
    <name evidence="7" type="ORF">CDV36_002717</name>
</gene>
<feature type="transmembrane region" description="Helical" evidence="6">
    <location>
        <begin position="383"/>
        <end position="401"/>
    </location>
</feature>
<dbReference type="InterPro" id="IPR002293">
    <property type="entry name" value="AA/rel_permease1"/>
</dbReference>
<keyword evidence="3 6" id="KW-0812">Transmembrane</keyword>
<evidence type="ECO:0000256" key="5">
    <source>
        <dbReference type="ARBA" id="ARBA00023136"/>
    </source>
</evidence>
<comment type="caution">
    <text evidence="7">The sequence shown here is derived from an EMBL/GenBank/DDBJ whole genome shotgun (WGS) entry which is preliminary data.</text>
</comment>
<dbReference type="PANTHER" id="PTHR45649:SF14">
    <property type="entry name" value="GABA PERMEASE"/>
    <property type="match status" value="1"/>
</dbReference>
<organism evidence="7 8">
    <name type="scientific">Fusarium kuroshium</name>
    <dbReference type="NCBI Taxonomy" id="2010991"/>
    <lineage>
        <taxon>Eukaryota</taxon>
        <taxon>Fungi</taxon>
        <taxon>Dikarya</taxon>
        <taxon>Ascomycota</taxon>
        <taxon>Pezizomycotina</taxon>
        <taxon>Sordariomycetes</taxon>
        <taxon>Hypocreomycetidae</taxon>
        <taxon>Hypocreales</taxon>
        <taxon>Nectriaceae</taxon>
        <taxon>Fusarium</taxon>
        <taxon>Fusarium solani species complex</taxon>
    </lineage>
</organism>
<dbReference type="Gene3D" id="1.20.1740.10">
    <property type="entry name" value="Amino acid/polyamine transporter I"/>
    <property type="match status" value="1"/>
</dbReference>
<evidence type="ECO:0008006" key="9">
    <source>
        <dbReference type="Google" id="ProtNLM"/>
    </source>
</evidence>
<dbReference type="PIRSF" id="PIRSF006060">
    <property type="entry name" value="AA_transporter"/>
    <property type="match status" value="1"/>
</dbReference>
<protein>
    <recommendedName>
        <fullName evidence="9">Choline transport protein</fullName>
    </recommendedName>
</protein>
<feature type="transmembrane region" description="Helical" evidence="6">
    <location>
        <begin position="48"/>
        <end position="71"/>
    </location>
</feature>
<dbReference type="PANTHER" id="PTHR45649">
    <property type="entry name" value="AMINO-ACID PERMEASE BAT1"/>
    <property type="match status" value="1"/>
</dbReference>
<feature type="transmembrane region" description="Helical" evidence="6">
    <location>
        <begin position="276"/>
        <end position="298"/>
    </location>
</feature>
<evidence type="ECO:0000256" key="2">
    <source>
        <dbReference type="ARBA" id="ARBA00022448"/>
    </source>
</evidence>
<feature type="transmembrane region" description="Helical" evidence="6">
    <location>
        <begin position="200"/>
        <end position="218"/>
    </location>
</feature>
<keyword evidence="2" id="KW-0813">Transport</keyword>
<keyword evidence="8" id="KW-1185">Reference proteome</keyword>
<evidence type="ECO:0000256" key="6">
    <source>
        <dbReference type="SAM" id="Phobius"/>
    </source>
</evidence>
<dbReference type="GO" id="GO:0022857">
    <property type="term" value="F:transmembrane transporter activity"/>
    <property type="evidence" value="ECO:0007669"/>
    <property type="project" value="InterPro"/>
</dbReference>
<feature type="transmembrane region" description="Helical" evidence="6">
    <location>
        <begin position="482"/>
        <end position="501"/>
    </location>
</feature>
<dbReference type="EMBL" id="NKUJ01000030">
    <property type="protein sequence ID" value="RMJ17583.1"/>
    <property type="molecule type" value="Genomic_DNA"/>
</dbReference>
<sequence length="528" mass="56680">MTDTKDIKKVTSVDRATIEHTATNSDATRLEQLGIDSQLERSFSLPSLIGLCLCLMATWEASTAVLAQALLSGGAPCLFYNFLLTFLCSLAIGASLAEIASIYPTAGGQYHWVTALFPAWGRKHMGWVTGWISIGGQIVFTASAAMASGLMIQGLIILNKDDYTGARWQGMLIYWAFLAYATAMNIWGHRSLPTANLISGALHVVGFVAAFVVLAVMADKNSARFVYVQVQNSTGWSSDGVAWMVGLLSTVYPFLGYDAACHLAEEIPHAARNVPLAIMGSIGLNGLMGLVFATMILFSTGPLESILATPTGFPYIQIFLDVTNSYAAATVLPLIVITIAMAATVAGITSTSRTLMAFARDSATPFSGFLSKVDQREAIPTRAIWTIIALQMLLGFIYLASSTAFNAILSMAIIGMYLSYLFPIIAMLLGGRSRLKASDYGPFRLGKRFGVFLNVVSVCWMTVCVLFSAFPTVMPVTPTNMNYSSVVILGWLLFGLAYYVISGRHKFQMPVVGAGVVIGLPLTLDVGA</sequence>
<evidence type="ECO:0000256" key="1">
    <source>
        <dbReference type="ARBA" id="ARBA00004141"/>
    </source>
</evidence>
<name>A0A3M2SJ42_9HYPO</name>
<evidence type="ECO:0000256" key="3">
    <source>
        <dbReference type="ARBA" id="ARBA00022692"/>
    </source>
</evidence>
<keyword evidence="4 6" id="KW-1133">Transmembrane helix</keyword>
<evidence type="ECO:0000256" key="4">
    <source>
        <dbReference type="ARBA" id="ARBA00022989"/>
    </source>
</evidence>
<keyword evidence="5 6" id="KW-0472">Membrane</keyword>
<dbReference type="Proteomes" id="UP000277212">
    <property type="component" value="Unassembled WGS sequence"/>
</dbReference>